<dbReference type="PRINTS" id="PR00080">
    <property type="entry name" value="SDRFAMILY"/>
</dbReference>
<dbReference type="Pfam" id="PF13561">
    <property type="entry name" value="adh_short_C2"/>
    <property type="match status" value="1"/>
</dbReference>
<dbReference type="RefSeq" id="WP_345466350.1">
    <property type="nucleotide sequence ID" value="NZ_BAABHF010000023.1"/>
</dbReference>
<organism evidence="3 4">
    <name type="scientific">Actinoallomurus oryzae</name>
    <dbReference type="NCBI Taxonomy" id="502180"/>
    <lineage>
        <taxon>Bacteria</taxon>
        <taxon>Bacillati</taxon>
        <taxon>Actinomycetota</taxon>
        <taxon>Actinomycetes</taxon>
        <taxon>Streptosporangiales</taxon>
        <taxon>Thermomonosporaceae</taxon>
        <taxon>Actinoallomurus</taxon>
    </lineage>
</organism>
<dbReference type="SUPFAM" id="SSF51735">
    <property type="entry name" value="NAD(P)-binding Rossmann-fold domains"/>
    <property type="match status" value="1"/>
</dbReference>
<dbReference type="EMBL" id="BAABHF010000023">
    <property type="protein sequence ID" value="GAA4498077.1"/>
    <property type="molecule type" value="Genomic_DNA"/>
</dbReference>
<comment type="caution">
    <text evidence="3">The sequence shown here is derived from an EMBL/GenBank/DDBJ whole genome shotgun (WGS) entry which is preliminary data.</text>
</comment>
<name>A0ABP8Q624_9ACTN</name>
<comment type="similarity">
    <text evidence="1">Belongs to the short-chain dehydrogenases/reductases (SDR) family.</text>
</comment>
<keyword evidence="4" id="KW-1185">Reference proteome</keyword>
<dbReference type="PRINTS" id="PR00081">
    <property type="entry name" value="GDHRDH"/>
</dbReference>
<proteinExistence type="inferred from homology"/>
<evidence type="ECO:0000313" key="4">
    <source>
        <dbReference type="Proteomes" id="UP001500503"/>
    </source>
</evidence>
<gene>
    <name evidence="3" type="ORF">GCM10023191_042690</name>
</gene>
<protein>
    <submittedName>
        <fullName evidence="3">SDR family oxidoreductase</fullName>
    </submittedName>
</protein>
<dbReference type="PANTHER" id="PTHR43639:SF1">
    <property type="entry name" value="SHORT-CHAIN DEHYDROGENASE_REDUCTASE FAMILY PROTEIN"/>
    <property type="match status" value="1"/>
</dbReference>
<evidence type="ECO:0000313" key="3">
    <source>
        <dbReference type="EMBL" id="GAA4498077.1"/>
    </source>
</evidence>
<dbReference type="PANTHER" id="PTHR43639">
    <property type="entry name" value="OXIDOREDUCTASE, SHORT-CHAIN DEHYDROGENASE/REDUCTASE FAMILY (AFU_ORTHOLOGUE AFUA_5G02870)"/>
    <property type="match status" value="1"/>
</dbReference>
<accession>A0ABP8Q624</accession>
<dbReference type="InterPro" id="IPR002347">
    <property type="entry name" value="SDR_fam"/>
</dbReference>
<dbReference type="Proteomes" id="UP001500503">
    <property type="component" value="Unassembled WGS sequence"/>
</dbReference>
<evidence type="ECO:0000256" key="2">
    <source>
        <dbReference type="ARBA" id="ARBA00023002"/>
    </source>
</evidence>
<dbReference type="InterPro" id="IPR036291">
    <property type="entry name" value="NAD(P)-bd_dom_sf"/>
</dbReference>
<reference evidence="4" key="1">
    <citation type="journal article" date="2019" name="Int. J. Syst. Evol. Microbiol.">
        <title>The Global Catalogue of Microorganisms (GCM) 10K type strain sequencing project: providing services to taxonomists for standard genome sequencing and annotation.</title>
        <authorList>
            <consortium name="The Broad Institute Genomics Platform"/>
            <consortium name="The Broad Institute Genome Sequencing Center for Infectious Disease"/>
            <person name="Wu L."/>
            <person name="Ma J."/>
        </authorList>
    </citation>
    <scope>NUCLEOTIDE SEQUENCE [LARGE SCALE GENOMIC DNA]</scope>
    <source>
        <strain evidence="4">JCM 17933</strain>
    </source>
</reference>
<evidence type="ECO:0000256" key="1">
    <source>
        <dbReference type="ARBA" id="ARBA00006484"/>
    </source>
</evidence>
<sequence>MTTEPGRVALIAGGSRGIGAATSRLLASRGMRVVVNYRSSVEDAEEVVASIHARDGEAMAVRADVDDPPQVHALVEAVATRWGAIDVMVNTALIPYAIKSFQEMSWEEFGGKIHDEMLAAFELTKAVTPAMIDKGYGRIVHVATDLARHPRAGMMALGSAKAALVQFTRYVAQELGPYGITVNVVSPGPVDTRIGASRSRELEDRIVASTPLRRIARPEDVAETIAFFAGDGSGFLTGTCTPVNGGLAMD</sequence>
<keyword evidence="2" id="KW-0560">Oxidoreductase</keyword>
<dbReference type="Gene3D" id="3.40.50.720">
    <property type="entry name" value="NAD(P)-binding Rossmann-like Domain"/>
    <property type="match status" value="1"/>
</dbReference>